<organism evidence="1 2">
    <name type="scientific">Panaeolus cyanescens</name>
    <dbReference type="NCBI Taxonomy" id="181874"/>
    <lineage>
        <taxon>Eukaryota</taxon>
        <taxon>Fungi</taxon>
        <taxon>Dikarya</taxon>
        <taxon>Basidiomycota</taxon>
        <taxon>Agaricomycotina</taxon>
        <taxon>Agaricomycetes</taxon>
        <taxon>Agaricomycetidae</taxon>
        <taxon>Agaricales</taxon>
        <taxon>Agaricineae</taxon>
        <taxon>Galeropsidaceae</taxon>
        <taxon>Panaeolus</taxon>
    </lineage>
</organism>
<gene>
    <name evidence="1" type="ORF">CVT24_001849</name>
</gene>
<dbReference type="AlphaFoldDB" id="A0A409YEU8"/>
<accession>A0A409YEU8</accession>
<keyword evidence="2" id="KW-1185">Reference proteome</keyword>
<dbReference type="Proteomes" id="UP000284842">
    <property type="component" value="Unassembled WGS sequence"/>
</dbReference>
<dbReference type="InParanoid" id="A0A409YEU8"/>
<reference evidence="1 2" key="1">
    <citation type="journal article" date="2018" name="Evol. Lett.">
        <title>Horizontal gene cluster transfer increased hallucinogenic mushroom diversity.</title>
        <authorList>
            <person name="Reynolds H.T."/>
            <person name="Vijayakumar V."/>
            <person name="Gluck-Thaler E."/>
            <person name="Korotkin H.B."/>
            <person name="Matheny P.B."/>
            <person name="Slot J.C."/>
        </authorList>
    </citation>
    <scope>NUCLEOTIDE SEQUENCE [LARGE SCALE GENOMIC DNA]</scope>
    <source>
        <strain evidence="1 2">2629</strain>
    </source>
</reference>
<proteinExistence type="predicted"/>
<dbReference type="EMBL" id="NHTK01001241">
    <property type="protein sequence ID" value="PPR01536.1"/>
    <property type="molecule type" value="Genomic_DNA"/>
</dbReference>
<evidence type="ECO:0000313" key="1">
    <source>
        <dbReference type="EMBL" id="PPR01536.1"/>
    </source>
</evidence>
<comment type="caution">
    <text evidence="1">The sequence shown here is derived from an EMBL/GenBank/DDBJ whole genome shotgun (WGS) entry which is preliminary data.</text>
</comment>
<sequence length="198" mass="21899">MESRHATVPSADSSLALLYFPNSQSERQAFLHTVEFFKEFSVRLAETNKECRTSLTQLKSKLDRLVQTFYDDTVLSTKKDLATARAKLWSIFGGNKDALSDATERASVVNRVGEGLQRLTSSTLFLDFHLQRLGVGANELAEHSERVTQSDTLPMMDIMNLVAGGCASLRETALGWYKHPAGAEAKLVDASKEKKVSV</sequence>
<name>A0A409YEU8_9AGAR</name>
<protein>
    <submittedName>
        <fullName evidence="1">Uncharacterized protein</fullName>
    </submittedName>
</protein>
<evidence type="ECO:0000313" key="2">
    <source>
        <dbReference type="Proteomes" id="UP000284842"/>
    </source>
</evidence>